<accession>M8C0R2</accession>
<dbReference type="InterPro" id="IPR011042">
    <property type="entry name" value="6-blade_b-propeller_TolB-like"/>
</dbReference>
<dbReference type="PANTHER" id="PTHR10426:SF112">
    <property type="entry name" value="STRICTOSIDINE SYNTHASE CONSERVED REGION DOMAIN-CONTAINING PROTEIN"/>
    <property type="match status" value="1"/>
</dbReference>
<reference evidence="1" key="1">
    <citation type="submission" date="2015-06" db="UniProtKB">
        <authorList>
            <consortium name="EnsemblPlants"/>
        </authorList>
    </citation>
    <scope>IDENTIFICATION</scope>
</reference>
<sequence>MTETPLRSITNSGTWMPILAPTYSMKIFIARTVMATYVIPFVHRAYFHHWTPGHEGFAMGSVGGCIVIAIGLDLGRHEAVGHVITAAGAFVVRGREDINQIGVIASVEVGDETATEGHCGRPLGLRFHLKSGYLYVADAYKGLMRVAPGGGEATVLVTEVDGVPLRFTNGVDIDQADITYPNGLAISADRTHLIISSTGPCKLLRYWIKGSKACTVELFADLPGYPDNVRPDKRGGYWVALHREKAELPFGVDSHLLALRIDVEEKIIEEMRGPKSVRPTEVLERKGGRLFMGSVELTYVAVVKRT</sequence>
<dbReference type="PANTHER" id="PTHR10426">
    <property type="entry name" value="STRICTOSIDINE SYNTHASE-RELATED"/>
    <property type="match status" value="1"/>
</dbReference>
<organism evidence="1">
    <name type="scientific">Aegilops tauschii</name>
    <name type="common">Tausch's goatgrass</name>
    <name type="synonym">Aegilops squarrosa</name>
    <dbReference type="NCBI Taxonomy" id="37682"/>
    <lineage>
        <taxon>Eukaryota</taxon>
        <taxon>Viridiplantae</taxon>
        <taxon>Streptophyta</taxon>
        <taxon>Embryophyta</taxon>
        <taxon>Tracheophyta</taxon>
        <taxon>Spermatophyta</taxon>
        <taxon>Magnoliopsida</taxon>
        <taxon>Liliopsida</taxon>
        <taxon>Poales</taxon>
        <taxon>Poaceae</taxon>
        <taxon>BOP clade</taxon>
        <taxon>Pooideae</taxon>
        <taxon>Triticodae</taxon>
        <taxon>Triticeae</taxon>
        <taxon>Triticinae</taxon>
        <taxon>Aegilops</taxon>
    </lineage>
</organism>
<evidence type="ECO:0000313" key="1">
    <source>
        <dbReference type="EnsemblPlants" id="EMT30850"/>
    </source>
</evidence>
<dbReference type="GO" id="GO:0016787">
    <property type="term" value="F:hydrolase activity"/>
    <property type="evidence" value="ECO:0007669"/>
    <property type="project" value="TreeGrafter"/>
</dbReference>
<proteinExistence type="predicted"/>
<dbReference type="Gene3D" id="2.120.10.30">
    <property type="entry name" value="TolB, C-terminal domain"/>
    <property type="match status" value="2"/>
</dbReference>
<dbReference type="GO" id="GO:0012505">
    <property type="term" value="C:endomembrane system"/>
    <property type="evidence" value="ECO:0007669"/>
    <property type="project" value="TreeGrafter"/>
</dbReference>
<dbReference type="AlphaFoldDB" id="M8C0R2"/>
<name>M8C0R2_AEGTA</name>
<protein>
    <submittedName>
        <fullName evidence="1">Strictosidine synthase 1</fullName>
    </submittedName>
</protein>
<dbReference type="SUPFAM" id="SSF63829">
    <property type="entry name" value="Calcium-dependent phosphotriesterase"/>
    <property type="match status" value="1"/>
</dbReference>
<dbReference type="EnsemblPlants" id="EMT30850">
    <property type="protein sequence ID" value="EMT30850"/>
    <property type="gene ID" value="F775_33219"/>
</dbReference>